<protein>
    <submittedName>
        <fullName evidence="3">Uncharacterized protein</fullName>
    </submittedName>
</protein>
<keyword evidence="2" id="KW-0472">Membrane</keyword>
<evidence type="ECO:0000313" key="3">
    <source>
        <dbReference type="EMBL" id="QBD82441.1"/>
    </source>
</evidence>
<accession>A0A4V0Z095</accession>
<dbReference type="RefSeq" id="WP_129893510.1">
    <property type="nucleotide sequence ID" value="NZ_CP035758.1"/>
</dbReference>
<dbReference type="KEGG" id="kbs:EPA93_43290"/>
<dbReference type="InterPro" id="IPR043993">
    <property type="entry name" value="T4SS_pilin"/>
</dbReference>
<proteinExistence type="predicted"/>
<feature type="compositionally biased region" description="Pro residues" evidence="1">
    <location>
        <begin position="105"/>
        <end position="114"/>
    </location>
</feature>
<keyword evidence="4" id="KW-1185">Reference proteome</keyword>
<dbReference type="Proteomes" id="UP000290365">
    <property type="component" value="Chromosome"/>
</dbReference>
<evidence type="ECO:0000256" key="1">
    <source>
        <dbReference type="SAM" id="MobiDB-lite"/>
    </source>
</evidence>
<feature type="transmembrane region" description="Helical" evidence="2">
    <location>
        <begin position="54"/>
        <end position="72"/>
    </location>
</feature>
<reference evidence="3 4" key="1">
    <citation type="submission" date="2019-01" db="EMBL/GenBank/DDBJ databases">
        <title>Ktedonosporobacter rubrisoli SCAWS-G2.</title>
        <authorList>
            <person name="Huang Y."/>
            <person name="Yan B."/>
        </authorList>
    </citation>
    <scope>NUCLEOTIDE SEQUENCE [LARGE SCALE GENOMIC DNA]</scope>
    <source>
        <strain evidence="3 4">SCAWS-G2</strain>
    </source>
</reference>
<gene>
    <name evidence="3" type="ORF">EPA93_43290</name>
</gene>
<name>A0A4V0Z095_KTERU</name>
<evidence type="ECO:0000256" key="2">
    <source>
        <dbReference type="SAM" id="Phobius"/>
    </source>
</evidence>
<dbReference type="Pfam" id="PF18895">
    <property type="entry name" value="T4SS_pilin"/>
    <property type="match status" value="1"/>
</dbReference>
<keyword evidence="2" id="KW-0812">Transmembrane</keyword>
<keyword evidence="2" id="KW-1133">Transmembrane helix</keyword>
<feature type="compositionally biased region" description="Low complexity" evidence="1">
    <location>
        <begin position="93"/>
        <end position="104"/>
    </location>
</feature>
<feature type="transmembrane region" description="Helical" evidence="2">
    <location>
        <begin position="15"/>
        <end position="42"/>
    </location>
</feature>
<sequence>MSDPFPTLTNFLGDLLLYLIFIGIILATISAVVSGILFLPIFGAGERRKEIAGIALRATVAGLIVILLALPARNALLHYFSLPKQMPAIPTVPVGTPTPSVPAATPTPTPTQGQ</sequence>
<dbReference type="EMBL" id="CP035758">
    <property type="protein sequence ID" value="QBD82441.1"/>
    <property type="molecule type" value="Genomic_DNA"/>
</dbReference>
<dbReference type="AlphaFoldDB" id="A0A4V0Z095"/>
<feature type="region of interest" description="Disordered" evidence="1">
    <location>
        <begin position="93"/>
        <end position="114"/>
    </location>
</feature>
<evidence type="ECO:0000313" key="4">
    <source>
        <dbReference type="Proteomes" id="UP000290365"/>
    </source>
</evidence>
<organism evidence="3 4">
    <name type="scientific">Ktedonosporobacter rubrisoli</name>
    <dbReference type="NCBI Taxonomy" id="2509675"/>
    <lineage>
        <taxon>Bacteria</taxon>
        <taxon>Bacillati</taxon>
        <taxon>Chloroflexota</taxon>
        <taxon>Ktedonobacteria</taxon>
        <taxon>Ktedonobacterales</taxon>
        <taxon>Ktedonosporobacteraceae</taxon>
        <taxon>Ktedonosporobacter</taxon>
    </lineage>
</organism>